<comment type="caution">
    <text evidence="1">The sequence shown here is derived from an EMBL/GenBank/DDBJ whole genome shotgun (WGS) entry which is preliminary data.</text>
</comment>
<organism evidence="1 2">
    <name type="scientific">Cyclotella atomus</name>
    <dbReference type="NCBI Taxonomy" id="382360"/>
    <lineage>
        <taxon>Eukaryota</taxon>
        <taxon>Sar</taxon>
        <taxon>Stramenopiles</taxon>
        <taxon>Ochrophyta</taxon>
        <taxon>Bacillariophyta</taxon>
        <taxon>Coscinodiscophyceae</taxon>
        <taxon>Thalassiosirophycidae</taxon>
        <taxon>Stephanodiscales</taxon>
        <taxon>Stephanodiscaceae</taxon>
        <taxon>Cyclotella</taxon>
    </lineage>
</organism>
<accession>A0ABD3NBK4</accession>
<dbReference type="Proteomes" id="UP001530400">
    <property type="component" value="Unassembled WGS sequence"/>
</dbReference>
<dbReference type="AlphaFoldDB" id="A0ABD3NBK4"/>
<gene>
    <name evidence="1" type="ORF">ACHAWO_009173</name>
</gene>
<proteinExistence type="predicted"/>
<sequence length="58" mass="6655">MADYSLMERVDWEVAFRDWKQTGASSAVSNDMESCFPTMIPNVTVPHKDIQIKMECVD</sequence>
<evidence type="ECO:0000313" key="2">
    <source>
        <dbReference type="Proteomes" id="UP001530400"/>
    </source>
</evidence>
<protein>
    <submittedName>
        <fullName evidence="1">Uncharacterized protein</fullName>
    </submittedName>
</protein>
<evidence type="ECO:0000313" key="1">
    <source>
        <dbReference type="EMBL" id="KAL3771982.1"/>
    </source>
</evidence>
<reference evidence="1 2" key="1">
    <citation type="submission" date="2024-10" db="EMBL/GenBank/DDBJ databases">
        <title>Updated reference genomes for cyclostephanoid diatoms.</title>
        <authorList>
            <person name="Roberts W.R."/>
            <person name="Alverson A.J."/>
        </authorList>
    </citation>
    <scope>NUCLEOTIDE SEQUENCE [LARGE SCALE GENOMIC DNA]</scope>
    <source>
        <strain evidence="1 2">AJA010-31</strain>
    </source>
</reference>
<dbReference type="EMBL" id="JALLPJ020001276">
    <property type="protein sequence ID" value="KAL3771982.1"/>
    <property type="molecule type" value="Genomic_DNA"/>
</dbReference>
<name>A0ABD3NBK4_9STRA</name>
<keyword evidence="2" id="KW-1185">Reference proteome</keyword>